<comment type="caution">
    <text evidence="4">The sequence shown here is derived from an EMBL/GenBank/DDBJ whole genome shotgun (WGS) entry which is preliminary data.</text>
</comment>
<reference evidence="5" key="1">
    <citation type="journal article" date="2016" name="Genome Biol. Evol.">
        <title>Comparative 'omics' of the Fusarium fujikuroi species complex highlights differences in genetic potential and metabolite synthesis.</title>
        <authorList>
            <person name="Niehaus E.-M."/>
            <person name="Muensterkoetter M."/>
            <person name="Proctor R.H."/>
            <person name="Brown D.W."/>
            <person name="Sharon A."/>
            <person name="Idan Y."/>
            <person name="Oren-Young L."/>
            <person name="Sieber C.M."/>
            <person name="Novak O."/>
            <person name="Pencik A."/>
            <person name="Tarkowska D."/>
            <person name="Hromadova K."/>
            <person name="Freeman S."/>
            <person name="Maymon M."/>
            <person name="Elazar M."/>
            <person name="Youssef S.A."/>
            <person name="El-Shabrawy E.S.M."/>
            <person name="Shalaby A.B.A."/>
            <person name="Houterman P."/>
            <person name="Brock N.L."/>
            <person name="Burkhardt I."/>
            <person name="Tsavkelova E.A."/>
            <person name="Dickschat J.S."/>
            <person name="Galuszka P."/>
            <person name="Gueldener U."/>
            <person name="Tudzynski B."/>
        </authorList>
    </citation>
    <scope>NUCLEOTIDE SEQUENCE [LARGE SCALE GENOMIC DNA]</scope>
    <source>
        <strain evidence="5">MRC7560</strain>
    </source>
</reference>
<dbReference type="PANTHER" id="PTHR31151:SF0">
    <property type="entry name" value="PROLINE-TRNA LIGASE (DUF1680)"/>
    <property type="match status" value="1"/>
</dbReference>
<dbReference type="InterPro" id="IPR008928">
    <property type="entry name" value="6-hairpin_glycosidase_sf"/>
</dbReference>
<keyword evidence="5" id="KW-1185">Reference proteome</keyword>
<name>A0A1L7UCF2_FUSMA</name>
<dbReference type="SUPFAM" id="SSF48208">
    <property type="entry name" value="Six-hairpin glycosidases"/>
    <property type="match status" value="1"/>
</dbReference>
<dbReference type="GeneID" id="65084413"/>
<evidence type="ECO:0008006" key="6">
    <source>
        <dbReference type="Google" id="ProtNLM"/>
    </source>
</evidence>
<dbReference type="AlphaFoldDB" id="A0A1L7UCF2"/>
<feature type="chain" id="PRO_5012137373" description="D-glucuronyl C5-epimerase C-terminal domain-containing protein" evidence="1">
    <location>
        <begin position="22"/>
        <end position="700"/>
    </location>
</feature>
<dbReference type="RefSeq" id="XP_041691051.1">
    <property type="nucleotide sequence ID" value="XM_041825696.1"/>
</dbReference>
<evidence type="ECO:0000256" key="1">
    <source>
        <dbReference type="SAM" id="SignalP"/>
    </source>
</evidence>
<proteinExistence type="predicted"/>
<gene>
    <name evidence="4" type="ORF">FMAN_05146</name>
</gene>
<dbReference type="GO" id="GO:0005975">
    <property type="term" value="P:carbohydrate metabolic process"/>
    <property type="evidence" value="ECO:0007669"/>
    <property type="project" value="InterPro"/>
</dbReference>
<feature type="signal peptide" evidence="1">
    <location>
        <begin position="1"/>
        <end position="21"/>
    </location>
</feature>
<dbReference type="InterPro" id="IPR012878">
    <property type="entry name" value="Beta-AFase-like_GH127_cat"/>
</dbReference>
<dbReference type="Pfam" id="PF07944">
    <property type="entry name" value="Beta-AFase-like_GH127_cat"/>
    <property type="match status" value="1"/>
</dbReference>
<dbReference type="PANTHER" id="PTHR31151">
    <property type="entry name" value="PROLINE-TRNA LIGASE (DUF1680)"/>
    <property type="match status" value="1"/>
</dbReference>
<dbReference type="EMBL" id="FCQH01000023">
    <property type="protein sequence ID" value="CVL08380.1"/>
    <property type="molecule type" value="Genomic_DNA"/>
</dbReference>
<organism evidence="4 5">
    <name type="scientific">Fusarium mangiferae</name>
    <name type="common">Mango malformation disease fungus</name>
    <dbReference type="NCBI Taxonomy" id="192010"/>
    <lineage>
        <taxon>Eukaryota</taxon>
        <taxon>Fungi</taxon>
        <taxon>Dikarya</taxon>
        <taxon>Ascomycota</taxon>
        <taxon>Pezizomycotina</taxon>
        <taxon>Sordariomycetes</taxon>
        <taxon>Hypocreomycetidae</taxon>
        <taxon>Hypocreales</taxon>
        <taxon>Nectriaceae</taxon>
        <taxon>Fusarium</taxon>
        <taxon>Fusarium fujikuroi species complex</taxon>
    </lineage>
</organism>
<evidence type="ECO:0000313" key="5">
    <source>
        <dbReference type="Proteomes" id="UP000184255"/>
    </source>
</evidence>
<evidence type="ECO:0000313" key="4">
    <source>
        <dbReference type="EMBL" id="CVL08380.1"/>
    </source>
</evidence>
<dbReference type="InterPro" id="IPR049046">
    <property type="entry name" value="Beta-AFase-like_GH127_middle"/>
</dbReference>
<dbReference type="Pfam" id="PF20736">
    <property type="entry name" value="Glyco_hydro127M"/>
    <property type="match status" value="1"/>
</dbReference>
<evidence type="ECO:0000259" key="2">
    <source>
        <dbReference type="Pfam" id="PF07944"/>
    </source>
</evidence>
<protein>
    <recommendedName>
        <fullName evidence="6">D-glucuronyl C5-epimerase C-terminal domain-containing protein</fullName>
    </recommendedName>
</protein>
<accession>A0A1L7UCF2</accession>
<evidence type="ECO:0000259" key="3">
    <source>
        <dbReference type="Pfam" id="PF20736"/>
    </source>
</evidence>
<feature type="domain" description="Non-reducing end beta-L-arabinofuranosidase-like GH127 catalytic" evidence="2">
    <location>
        <begin position="282"/>
        <end position="387"/>
    </location>
</feature>
<dbReference type="VEuPathDB" id="FungiDB:FMAN_05146"/>
<feature type="domain" description="Non-reducing end beta-L-arabinofuranosidase-like GH127 middle" evidence="3">
    <location>
        <begin position="476"/>
        <end position="549"/>
    </location>
</feature>
<keyword evidence="1" id="KW-0732">Signal</keyword>
<dbReference type="Proteomes" id="UP000184255">
    <property type="component" value="Unassembled WGS sequence"/>
</dbReference>
<sequence length="700" mass="79071">MRYSALTLLIHAASSVPSVFGTETTTMSNRRELLKFKFDTLPPGAVRPTGWLKDQLQLSADGLAGHLFEFYRYVSRSTWLGGDWEYSELNEASPYWFNYIVPLAWSLDDAKLKSQAKAYLDYVLDHQAEDGWLGPETTRQTRGIWARSLLLFGLTQYAEADTSERDRIVDSMHKFLKLTHSMLRSNFTGLIQDKDQGDNFDPFGFGLSRTHELPISLMWLYENHPRDAGDMIVETIELMFDGGRKGGRGWTEFFVEGVFPKGGTGTFKTSGFTHGVNLAQGLRYPTVLYRLTGNDSLVQQTRAAVDMTVKYQTSVSGTIIGDEHLGALSPQRGSELCMSVESIFSYAFLYRFHGVNSYADKAELAAFNAFPAAMSPDWWSHQYVTQTNQIRSGNLTKNPFFNVVSYANTYGLEPNFVSRQLQSEKRSQAYILYPALLYSQPPSSVCKVRRLVLCKKQRKQFTFGGGFSMAYIMRTVKCETSYPFDSTLKYTIESKTKFDFAVRIPDWTTPKANIEVNGGHSKTVAPDDSGLHHTTILPGTTTLKLELPMEVRITMRNSSASIYYGPLLYAFDIPHTETHHQPLNWTDRKPLPNDEVHPHSHDYVLEPTELWQYAIDPDSIVVKTSQSTVKNLPNPIFAKDAPPVFLTVDAWKIAWPTDNDTAAWPPIDPVVDKDKKEKIKLVPFGSAKLHIAQFPVAKPQ</sequence>